<dbReference type="Proteomes" id="UP001055115">
    <property type="component" value="Unassembled WGS sequence"/>
</dbReference>
<evidence type="ECO:0000313" key="2">
    <source>
        <dbReference type="EMBL" id="GKT40575.1"/>
    </source>
</evidence>
<keyword evidence="3" id="KW-1185">Reference proteome</keyword>
<accession>A0AA37L5K1</accession>
<dbReference type="GeneID" id="73321558"/>
<dbReference type="PROSITE" id="PS51388">
    <property type="entry name" value="GED"/>
    <property type="match status" value="1"/>
</dbReference>
<gene>
    <name evidence="2" type="ORF">ColSpa_00756</name>
</gene>
<protein>
    <recommendedName>
        <fullName evidence="1">GED domain-containing protein</fullName>
    </recommendedName>
</protein>
<comment type="caution">
    <text evidence="2">The sequence shown here is derived from an EMBL/GenBank/DDBJ whole genome shotgun (WGS) entry which is preliminary data.</text>
</comment>
<reference evidence="2 3" key="1">
    <citation type="submission" date="2022-03" db="EMBL/GenBank/DDBJ databases">
        <title>Genome data of Colletotrichum spp.</title>
        <authorList>
            <person name="Utami Y.D."/>
            <person name="Hiruma K."/>
        </authorList>
    </citation>
    <scope>NUCLEOTIDE SEQUENCE [LARGE SCALE GENOMIC DNA]</scope>
    <source>
        <strain evidence="2 3">MAFF 239500</strain>
    </source>
</reference>
<name>A0AA37L5K1_9PEZI</name>
<evidence type="ECO:0000259" key="1">
    <source>
        <dbReference type="PROSITE" id="PS51388"/>
    </source>
</evidence>
<organism evidence="2 3">
    <name type="scientific">Colletotrichum spaethianum</name>
    <dbReference type="NCBI Taxonomy" id="700344"/>
    <lineage>
        <taxon>Eukaryota</taxon>
        <taxon>Fungi</taxon>
        <taxon>Dikarya</taxon>
        <taxon>Ascomycota</taxon>
        <taxon>Pezizomycotina</taxon>
        <taxon>Sordariomycetes</taxon>
        <taxon>Hypocreomycetidae</taxon>
        <taxon>Glomerellales</taxon>
        <taxon>Glomerellaceae</taxon>
        <taxon>Colletotrichum</taxon>
        <taxon>Colletotrichum spaethianum species complex</taxon>
    </lineage>
</organism>
<dbReference type="InterPro" id="IPR020850">
    <property type="entry name" value="GED_dom"/>
</dbReference>
<dbReference type="AlphaFoldDB" id="A0AA37L5K1"/>
<proteinExistence type="predicted"/>
<evidence type="ECO:0000313" key="3">
    <source>
        <dbReference type="Proteomes" id="UP001055115"/>
    </source>
</evidence>
<sequence>MGHSKLLFQHFHHSSEGNMIHDVHDVIKVYYELSLEAFIRYVTNDIVEDFVSYSKGPLMGLSTDWVFMLSEEEVEKMARENEETLNKRAHLDSVIDKLKAAHEIAEKARVQTRGLVDT</sequence>
<feature type="domain" description="GED" evidence="1">
    <location>
        <begin position="20"/>
        <end position="113"/>
    </location>
</feature>
<dbReference type="EMBL" id="BQXU01000001">
    <property type="protein sequence ID" value="GKT40575.1"/>
    <property type="molecule type" value="Genomic_DNA"/>
</dbReference>
<dbReference type="RefSeq" id="XP_049122925.1">
    <property type="nucleotide sequence ID" value="XM_049266968.1"/>
</dbReference>